<dbReference type="GO" id="GO:0000155">
    <property type="term" value="F:phosphorelay sensor kinase activity"/>
    <property type="evidence" value="ECO:0007669"/>
    <property type="project" value="InterPro"/>
</dbReference>
<dbReference type="InterPro" id="IPR003594">
    <property type="entry name" value="HATPase_dom"/>
</dbReference>
<dbReference type="SUPFAM" id="SSF55874">
    <property type="entry name" value="ATPase domain of HSP90 chaperone/DNA topoisomerase II/histidine kinase"/>
    <property type="match status" value="1"/>
</dbReference>
<evidence type="ECO:0000256" key="5">
    <source>
        <dbReference type="ARBA" id="ARBA00022777"/>
    </source>
</evidence>
<dbReference type="Gene3D" id="3.30.565.10">
    <property type="entry name" value="Histidine kinase-like ATPase, C-terminal domain"/>
    <property type="match status" value="1"/>
</dbReference>
<evidence type="ECO:0000256" key="1">
    <source>
        <dbReference type="ARBA" id="ARBA00000085"/>
    </source>
</evidence>
<dbReference type="Proteomes" id="UP001317532">
    <property type="component" value="Chromosome"/>
</dbReference>
<dbReference type="RefSeq" id="WP_317997344.1">
    <property type="nucleotide sequence ID" value="NZ_AP025523.1"/>
</dbReference>
<keyword evidence="6" id="KW-0902">Two-component regulatory system</keyword>
<keyword evidence="9" id="KW-1185">Reference proteome</keyword>
<proteinExistence type="predicted"/>
<organism evidence="8 9">
    <name type="scientific">Vulcanimicrobium alpinum</name>
    <dbReference type="NCBI Taxonomy" id="3016050"/>
    <lineage>
        <taxon>Bacteria</taxon>
        <taxon>Bacillati</taxon>
        <taxon>Vulcanimicrobiota</taxon>
        <taxon>Vulcanimicrobiia</taxon>
        <taxon>Vulcanimicrobiales</taxon>
        <taxon>Vulcanimicrobiaceae</taxon>
        <taxon>Vulcanimicrobium</taxon>
    </lineage>
</organism>
<dbReference type="SUPFAM" id="SSF47384">
    <property type="entry name" value="Homodimeric domain of signal transducing histidine kinase"/>
    <property type="match status" value="1"/>
</dbReference>
<dbReference type="InterPro" id="IPR050736">
    <property type="entry name" value="Sensor_HK_Regulatory"/>
</dbReference>
<dbReference type="Pfam" id="PF00512">
    <property type="entry name" value="HisKA"/>
    <property type="match status" value="1"/>
</dbReference>
<dbReference type="AlphaFoldDB" id="A0AAN1XVV4"/>
<dbReference type="CDD" id="cd00075">
    <property type="entry name" value="HATPase"/>
    <property type="match status" value="1"/>
</dbReference>
<dbReference type="InterPro" id="IPR005467">
    <property type="entry name" value="His_kinase_dom"/>
</dbReference>
<evidence type="ECO:0000313" key="9">
    <source>
        <dbReference type="Proteomes" id="UP001317532"/>
    </source>
</evidence>
<keyword evidence="5" id="KW-0418">Kinase</keyword>
<sequence>MRAEKTRPAPSDALARRIAAAPSAVPLLALRLPALERVAWRRGRRAARALERRAVAAFSRAAREVLRAGDLLAHDDGSDVFLAALVAPTRDGGAAAPVDARSALARIAAALESETRLDVLTGWSVADPARAAGSLDDVVDEAMLRGARERERYAFFSALGHELRTPLSSIRGYLETLLDERDVDAETRQRFVRTAYDESLRMTRLLEGMFEISLLDLRAGPAERACASLRQALTTAREACAANAAVSEVSIHLAAAPAVDVAIDGDRLTLVLINLIDNAVKHGRRGGRVVVGVDLDEPRFVRVNVDDDGAGIAALDRERVFALGERATTAPNGTGLGLAIVRLILERSGGRVELTHSPLGGARFIVSVARA</sequence>
<gene>
    <name evidence="8" type="ORF">WPS_16560</name>
</gene>
<dbReference type="EMBL" id="AP025523">
    <property type="protein sequence ID" value="BDE06380.1"/>
    <property type="molecule type" value="Genomic_DNA"/>
</dbReference>
<dbReference type="InterPro" id="IPR004358">
    <property type="entry name" value="Sig_transdc_His_kin-like_C"/>
</dbReference>
<dbReference type="FunFam" id="1.10.287.130:FF:000001">
    <property type="entry name" value="Two-component sensor histidine kinase"/>
    <property type="match status" value="1"/>
</dbReference>
<dbReference type="PANTHER" id="PTHR43711">
    <property type="entry name" value="TWO-COMPONENT HISTIDINE KINASE"/>
    <property type="match status" value="1"/>
</dbReference>
<evidence type="ECO:0000259" key="7">
    <source>
        <dbReference type="PROSITE" id="PS50109"/>
    </source>
</evidence>
<dbReference type="Pfam" id="PF02518">
    <property type="entry name" value="HATPase_c"/>
    <property type="match status" value="1"/>
</dbReference>
<dbReference type="InterPro" id="IPR003661">
    <property type="entry name" value="HisK_dim/P_dom"/>
</dbReference>
<dbReference type="InterPro" id="IPR036890">
    <property type="entry name" value="HATPase_C_sf"/>
</dbReference>
<dbReference type="SMART" id="SM00388">
    <property type="entry name" value="HisKA"/>
    <property type="match status" value="1"/>
</dbReference>
<dbReference type="InterPro" id="IPR036097">
    <property type="entry name" value="HisK_dim/P_sf"/>
</dbReference>
<evidence type="ECO:0000256" key="6">
    <source>
        <dbReference type="ARBA" id="ARBA00023012"/>
    </source>
</evidence>
<feature type="domain" description="Histidine kinase" evidence="7">
    <location>
        <begin position="158"/>
        <end position="371"/>
    </location>
</feature>
<name>A0AAN1XVV4_UNVUL</name>
<reference evidence="8 9" key="1">
    <citation type="journal article" date="2022" name="ISME Commun">
        <title>Vulcanimicrobium alpinus gen. nov. sp. nov., the first cultivated representative of the candidate phylum 'Eremiobacterota', is a metabolically versatile aerobic anoxygenic phototroph.</title>
        <authorList>
            <person name="Yabe S."/>
            <person name="Muto K."/>
            <person name="Abe K."/>
            <person name="Yokota A."/>
            <person name="Staudigel H."/>
            <person name="Tebo B.M."/>
        </authorList>
    </citation>
    <scope>NUCLEOTIDE SEQUENCE [LARGE SCALE GENOMIC DNA]</scope>
    <source>
        <strain evidence="8 9">WC8-2</strain>
    </source>
</reference>
<comment type="catalytic activity">
    <reaction evidence="1">
        <text>ATP + protein L-histidine = ADP + protein N-phospho-L-histidine.</text>
        <dbReference type="EC" id="2.7.13.3"/>
    </reaction>
</comment>
<keyword evidence="3" id="KW-0597">Phosphoprotein</keyword>
<dbReference type="PROSITE" id="PS50109">
    <property type="entry name" value="HIS_KIN"/>
    <property type="match status" value="1"/>
</dbReference>
<evidence type="ECO:0000313" key="8">
    <source>
        <dbReference type="EMBL" id="BDE06380.1"/>
    </source>
</evidence>
<dbReference type="EC" id="2.7.13.3" evidence="2"/>
<dbReference type="KEGG" id="vab:WPS_16560"/>
<dbReference type="Gene3D" id="1.10.287.130">
    <property type="match status" value="1"/>
</dbReference>
<evidence type="ECO:0000256" key="2">
    <source>
        <dbReference type="ARBA" id="ARBA00012438"/>
    </source>
</evidence>
<dbReference type="CDD" id="cd00082">
    <property type="entry name" value="HisKA"/>
    <property type="match status" value="1"/>
</dbReference>
<dbReference type="SMART" id="SM00387">
    <property type="entry name" value="HATPase_c"/>
    <property type="match status" value="1"/>
</dbReference>
<dbReference type="PRINTS" id="PR00344">
    <property type="entry name" value="BCTRLSENSOR"/>
</dbReference>
<accession>A0AAN1XVV4</accession>
<evidence type="ECO:0000256" key="3">
    <source>
        <dbReference type="ARBA" id="ARBA00022553"/>
    </source>
</evidence>
<keyword evidence="4" id="KW-0808">Transferase</keyword>
<dbReference type="PANTHER" id="PTHR43711:SF1">
    <property type="entry name" value="HISTIDINE KINASE 1"/>
    <property type="match status" value="1"/>
</dbReference>
<evidence type="ECO:0000256" key="4">
    <source>
        <dbReference type="ARBA" id="ARBA00022679"/>
    </source>
</evidence>
<protein>
    <recommendedName>
        <fullName evidence="2">histidine kinase</fullName>
        <ecNumber evidence="2">2.7.13.3</ecNumber>
    </recommendedName>
</protein>